<feature type="non-terminal residue" evidence="2">
    <location>
        <position position="262"/>
    </location>
</feature>
<sequence length="262" mass="26189">DHGGAGPGAADPGEPGAGPGRGRGEAAGAQPDGGGLVAVPADRVRRVLRVHAPPGRRRAVGDHRRPAAGPDVHDGRLHHDHAGGGVPPADPRAEAAAHLRPVRPRRAARRHGAGCGDRGPAPGPLPGDRPAARDADHAGPGAAAAGGARRVRVVRRRRVRDGQRHADAGARADHDAAAVPRHVHRGVRAAAGARRLAVPGRGAGARGPAGPADTARVRRRHLGARPAGPARGAAGCGRPGPVDGGVRRAGPADPPLGPPLDL</sequence>
<feature type="compositionally biased region" description="Low complexity" evidence="1">
    <location>
        <begin position="224"/>
        <end position="233"/>
    </location>
</feature>
<organism evidence="2">
    <name type="scientific">uncultured Pseudonocardia sp</name>
    <dbReference type="NCBI Taxonomy" id="211455"/>
    <lineage>
        <taxon>Bacteria</taxon>
        <taxon>Bacillati</taxon>
        <taxon>Actinomycetota</taxon>
        <taxon>Actinomycetes</taxon>
        <taxon>Pseudonocardiales</taxon>
        <taxon>Pseudonocardiaceae</taxon>
        <taxon>Pseudonocardia</taxon>
        <taxon>environmental samples</taxon>
    </lineage>
</organism>
<gene>
    <name evidence="2" type="ORF">AVDCRST_MAG66-110</name>
</gene>
<feature type="non-terminal residue" evidence="2">
    <location>
        <position position="1"/>
    </location>
</feature>
<name>A0A6J4N4Y4_9PSEU</name>
<feature type="region of interest" description="Disordered" evidence="1">
    <location>
        <begin position="1"/>
        <end position="262"/>
    </location>
</feature>
<proteinExistence type="predicted"/>
<dbReference type="AlphaFoldDB" id="A0A6J4N4Y4"/>
<evidence type="ECO:0000256" key="1">
    <source>
        <dbReference type="SAM" id="MobiDB-lite"/>
    </source>
</evidence>
<feature type="compositionally biased region" description="Basic and acidic residues" evidence="1">
    <location>
        <begin position="160"/>
        <end position="176"/>
    </location>
</feature>
<dbReference type="EMBL" id="CADCUS010000014">
    <property type="protein sequence ID" value="CAA9378111.1"/>
    <property type="molecule type" value="Genomic_DNA"/>
</dbReference>
<feature type="compositionally biased region" description="Low complexity" evidence="1">
    <location>
        <begin position="188"/>
        <end position="200"/>
    </location>
</feature>
<feature type="compositionally biased region" description="Basic residues" evidence="1">
    <location>
        <begin position="46"/>
        <end position="58"/>
    </location>
</feature>
<protein>
    <submittedName>
        <fullName evidence="2">ABC-2 type transporter</fullName>
    </submittedName>
</protein>
<feature type="compositionally biased region" description="Basic residues" evidence="1">
    <location>
        <begin position="149"/>
        <end position="159"/>
    </location>
</feature>
<feature type="compositionally biased region" description="Low complexity" evidence="1">
    <location>
        <begin position="138"/>
        <end position="148"/>
    </location>
</feature>
<feature type="compositionally biased region" description="Basic and acidic residues" evidence="1">
    <location>
        <begin position="59"/>
        <end position="82"/>
    </location>
</feature>
<feature type="compositionally biased region" description="Pro residues" evidence="1">
    <location>
        <begin position="252"/>
        <end position="262"/>
    </location>
</feature>
<feature type="compositionally biased region" description="Basic residues" evidence="1">
    <location>
        <begin position="100"/>
        <end position="112"/>
    </location>
</feature>
<reference evidence="2" key="1">
    <citation type="submission" date="2020-02" db="EMBL/GenBank/DDBJ databases">
        <authorList>
            <person name="Meier V. D."/>
        </authorList>
    </citation>
    <scope>NUCLEOTIDE SEQUENCE</scope>
    <source>
        <strain evidence="2">AVDCRST_MAG66</strain>
    </source>
</reference>
<accession>A0A6J4N4Y4</accession>
<evidence type="ECO:0000313" key="2">
    <source>
        <dbReference type="EMBL" id="CAA9378111.1"/>
    </source>
</evidence>